<evidence type="ECO:0000313" key="1">
    <source>
        <dbReference type="EMBL" id="PBK84425.1"/>
    </source>
</evidence>
<keyword evidence="2" id="KW-1185">Reference proteome</keyword>
<accession>A0A2H3CN24</accession>
<dbReference type="AlphaFoldDB" id="A0A2H3CN24"/>
<proteinExistence type="predicted"/>
<gene>
    <name evidence="1" type="ORF">ARMGADRAFT_608956</name>
</gene>
<dbReference type="InParanoid" id="A0A2H3CN24"/>
<dbReference type="Proteomes" id="UP000217790">
    <property type="component" value="Unassembled WGS sequence"/>
</dbReference>
<evidence type="ECO:0000313" key="2">
    <source>
        <dbReference type="Proteomes" id="UP000217790"/>
    </source>
</evidence>
<dbReference type="EMBL" id="KZ293698">
    <property type="protein sequence ID" value="PBK84425.1"/>
    <property type="molecule type" value="Genomic_DNA"/>
</dbReference>
<protein>
    <submittedName>
        <fullName evidence="1">Uncharacterized protein</fullName>
    </submittedName>
</protein>
<sequence length="168" mass="19610">MTWSCTTNAFFHSWVFTPKNILFPVELALYINGDRPHPRVNIAHHTTANCLTGASYFFGTYLRQLLRKILIVALATFLNHFAVSVQWPFPSKYYQRNLLPVMLRCEPKTAPPPLTISSMIMAPSTNDWHHCGKCWRCWQRYDPYLLLYCSRILQLFSVVSMTNHNRGR</sequence>
<name>A0A2H3CN24_ARMGA</name>
<organism evidence="1 2">
    <name type="scientific">Armillaria gallica</name>
    <name type="common">Bulbous honey fungus</name>
    <name type="synonym">Armillaria bulbosa</name>
    <dbReference type="NCBI Taxonomy" id="47427"/>
    <lineage>
        <taxon>Eukaryota</taxon>
        <taxon>Fungi</taxon>
        <taxon>Dikarya</taxon>
        <taxon>Basidiomycota</taxon>
        <taxon>Agaricomycotina</taxon>
        <taxon>Agaricomycetes</taxon>
        <taxon>Agaricomycetidae</taxon>
        <taxon>Agaricales</taxon>
        <taxon>Marasmiineae</taxon>
        <taxon>Physalacriaceae</taxon>
        <taxon>Armillaria</taxon>
    </lineage>
</organism>
<reference evidence="2" key="1">
    <citation type="journal article" date="2017" name="Nat. Ecol. Evol.">
        <title>Genome expansion and lineage-specific genetic innovations in the forest pathogenic fungi Armillaria.</title>
        <authorList>
            <person name="Sipos G."/>
            <person name="Prasanna A.N."/>
            <person name="Walter M.C."/>
            <person name="O'Connor E."/>
            <person name="Balint B."/>
            <person name="Krizsan K."/>
            <person name="Kiss B."/>
            <person name="Hess J."/>
            <person name="Varga T."/>
            <person name="Slot J."/>
            <person name="Riley R."/>
            <person name="Boka B."/>
            <person name="Rigling D."/>
            <person name="Barry K."/>
            <person name="Lee J."/>
            <person name="Mihaltcheva S."/>
            <person name="LaButti K."/>
            <person name="Lipzen A."/>
            <person name="Waldron R."/>
            <person name="Moloney N.M."/>
            <person name="Sperisen C."/>
            <person name="Kredics L."/>
            <person name="Vagvoelgyi C."/>
            <person name="Patrignani A."/>
            <person name="Fitzpatrick D."/>
            <person name="Nagy I."/>
            <person name="Doyle S."/>
            <person name="Anderson J.B."/>
            <person name="Grigoriev I.V."/>
            <person name="Gueldener U."/>
            <person name="Muensterkoetter M."/>
            <person name="Nagy L.G."/>
        </authorList>
    </citation>
    <scope>NUCLEOTIDE SEQUENCE [LARGE SCALE GENOMIC DNA]</scope>
    <source>
        <strain evidence="2">Ar21-2</strain>
    </source>
</reference>